<evidence type="ECO:0000313" key="8">
    <source>
        <dbReference type="EMBL" id="MFM1729998.1"/>
    </source>
</evidence>
<protein>
    <submittedName>
        <fullName evidence="8">Arylsulfatase</fullName>
    </submittedName>
</protein>
<comment type="similarity">
    <text evidence="2">Belongs to the sulfatase family.</text>
</comment>
<comment type="caution">
    <text evidence="8">The sequence shown here is derived from an EMBL/GenBank/DDBJ whole genome shotgun (WGS) entry which is preliminary data.</text>
</comment>
<proteinExistence type="inferred from homology"/>
<evidence type="ECO:0000313" key="9">
    <source>
        <dbReference type="Proteomes" id="UP001629744"/>
    </source>
</evidence>
<dbReference type="RefSeq" id="WP_348603247.1">
    <property type="nucleotide sequence ID" value="NZ_CP157276.1"/>
</dbReference>
<keyword evidence="9" id="KW-1185">Reference proteome</keyword>
<comment type="cofactor">
    <cofactor evidence="1">
        <name>Ca(2+)</name>
        <dbReference type="ChEBI" id="CHEBI:29108"/>
    </cofactor>
</comment>
<dbReference type="InterPro" id="IPR017850">
    <property type="entry name" value="Alkaline_phosphatase_core_sf"/>
</dbReference>
<feature type="domain" description="Sulfatase N-terminal" evidence="7">
    <location>
        <begin position="7"/>
        <end position="327"/>
    </location>
</feature>
<evidence type="ECO:0000256" key="4">
    <source>
        <dbReference type="ARBA" id="ARBA00022729"/>
    </source>
</evidence>
<keyword evidence="6" id="KW-0106">Calcium</keyword>
<keyword evidence="4" id="KW-0732">Signal</keyword>
<keyword evidence="5" id="KW-0378">Hydrolase</keyword>
<dbReference type="Gene3D" id="3.40.720.10">
    <property type="entry name" value="Alkaline Phosphatase, subunit A"/>
    <property type="match status" value="1"/>
</dbReference>
<dbReference type="Proteomes" id="UP001629744">
    <property type="component" value="Unassembled WGS sequence"/>
</dbReference>
<dbReference type="CDD" id="cd16142">
    <property type="entry name" value="ARS_like"/>
    <property type="match status" value="1"/>
</dbReference>
<accession>A0ABW9FZI4</accession>
<keyword evidence="3" id="KW-0479">Metal-binding</keyword>
<evidence type="ECO:0000256" key="6">
    <source>
        <dbReference type="ARBA" id="ARBA00022837"/>
    </source>
</evidence>
<gene>
    <name evidence="8" type="ORF">ABEU19_003518</name>
</gene>
<dbReference type="EMBL" id="JBDLNU010000004">
    <property type="protein sequence ID" value="MFM1729998.1"/>
    <property type="molecule type" value="Genomic_DNA"/>
</dbReference>
<reference evidence="8 9" key="1">
    <citation type="submission" date="2023-11" db="EMBL/GenBank/DDBJ databases">
        <authorList>
            <person name="Val-Calvo J."/>
            <person name="Scortti M."/>
            <person name="Vazquez-Boland J."/>
        </authorList>
    </citation>
    <scope>NUCLEOTIDE SEQUENCE [LARGE SCALE GENOMIC DNA]</scope>
    <source>
        <strain evidence="8 9">DSM 46662</strain>
    </source>
</reference>
<dbReference type="PANTHER" id="PTHR42693">
    <property type="entry name" value="ARYLSULFATASE FAMILY MEMBER"/>
    <property type="match status" value="1"/>
</dbReference>
<evidence type="ECO:0000256" key="5">
    <source>
        <dbReference type="ARBA" id="ARBA00022801"/>
    </source>
</evidence>
<dbReference type="InterPro" id="IPR050738">
    <property type="entry name" value="Sulfatase"/>
</dbReference>
<dbReference type="SUPFAM" id="SSF53649">
    <property type="entry name" value="Alkaline phosphatase-like"/>
    <property type="match status" value="1"/>
</dbReference>
<dbReference type="Gene3D" id="3.30.1120.10">
    <property type="match status" value="1"/>
</dbReference>
<evidence type="ECO:0000256" key="3">
    <source>
        <dbReference type="ARBA" id="ARBA00022723"/>
    </source>
</evidence>
<name>A0ABW9FZI4_9NOCA</name>
<evidence type="ECO:0000259" key="7">
    <source>
        <dbReference type="Pfam" id="PF00884"/>
    </source>
</evidence>
<dbReference type="PANTHER" id="PTHR42693:SF42">
    <property type="entry name" value="ARYLSULFATASE G"/>
    <property type="match status" value="1"/>
</dbReference>
<evidence type="ECO:0000256" key="2">
    <source>
        <dbReference type="ARBA" id="ARBA00008779"/>
    </source>
</evidence>
<sequence>MAPSTTPNVVFILVDNCGWGDFSCYGGTVPTPRIDSLAADGMRLNNYTVEAQCTPTRSAILTGRLPVRSGTTKVPLPGQGDSGLAPWEYTLAELCSDAGYATGAFGKWHLGETPGRLPTDQGFDEWFGIKNSSDEAGYSSYTRFGELGYPEPQWWEGVKDEPVTAAGVFDRQAKDLGDEKITARTVDFIRRHAEAQKPFFAYAALLQIHPPVGVHPDFKHTSGGGLYADCLTEIDFRVGEILDAINAAGIAQNTIVVFSSDNATSPLKCSDGGSNGPWRGDFFNPPFEGSYRVSALIRWPDHIPAGRQSQELLSAVDWLPTLAGLAGQSLRVPTDRPVDGVDAAEHLLGKQDTSGRDAVLYFGLDGRLMSVKWKNFKVVFRKSDAIGEPITDVQLPMVFNLIGDPGERFNLWEVSMDMGWVMRPVLEQIAQFQQSVAEYPNIATGEDFKGYTSPP</sequence>
<evidence type="ECO:0000256" key="1">
    <source>
        <dbReference type="ARBA" id="ARBA00001913"/>
    </source>
</evidence>
<organism evidence="8 9">
    <name type="scientific">Prescottella soli</name>
    <dbReference type="NCBI Taxonomy" id="1543852"/>
    <lineage>
        <taxon>Bacteria</taxon>
        <taxon>Bacillati</taxon>
        <taxon>Actinomycetota</taxon>
        <taxon>Actinomycetes</taxon>
        <taxon>Mycobacteriales</taxon>
        <taxon>Nocardiaceae</taxon>
        <taxon>Prescottella</taxon>
    </lineage>
</organism>
<dbReference type="Pfam" id="PF00884">
    <property type="entry name" value="Sulfatase"/>
    <property type="match status" value="1"/>
</dbReference>
<dbReference type="InterPro" id="IPR000917">
    <property type="entry name" value="Sulfatase_N"/>
</dbReference>